<keyword evidence="3" id="KW-1185">Reference proteome</keyword>
<sequence>MSKRINSASGTSALTGATESTSTREAITGSVKFCCEVRRLGAVGRTKTLAAHARKMFHATHEVISTVLVVSPVPHFACLLQAPRRMQKWQGKCI</sequence>
<gene>
    <name evidence="2" type="ORF">Ae201684_004526</name>
</gene>
<feature type="region of interest" description="Disordered" evidence="1">
    <location>
        <begin position="1"/>
        <end position="25"/>
    </location>
</feature>
<evidence type="ECO:0000313" key="3">
    <source>
        <dbReference type="Proteomes" id="UP000481153"/>
    </source>
</evidence>
<proteinExistence type="predicted"/>
<dbReference type="AlphaFoldDB" id="A0A6G0XIF9"/>
<evidence type="ECO:0000256" key="1">
    <source>
        <dbReference type="SAM" id="MobiDB-lite"/>
    </source>
</evidence>
<reference evidence="2 3" key="1">
    <citation type="submission" date="2019-07" db="EMBL/GenBank/DDBJ databases">
        <title>Genomics analysis of Aphanomyces spp. identifies a new class of oomycete effector associated with host adaptation.</title>
        <authorList>
            <person name="Gaulin E."/>
        </authorList>
    </citation>
    <scope>NUCLEOTIDE SEQUENCE [LARGE SCALE GENOMIC DNA]</scope>
    <source>
        <strain evidence="2 3">ATCC 201684</strain>
    </source>
</reference>
<accession>A0A6G0XIF9</accession>
<dbReference type="EMBL" id="VJMJ01000056">
    <property type="protein sequence ID" value="KAF0739944.1"/>
    <property type="molecule type" value="Genomic_DNA"/>
</dbReference>
<evidence type="ECO:0000313" key="2">
    <source>
        <dbReference type="EMBL" id="KAF0739944.1"/>
    </source>
</evidence>
<dbReference type="Proteomes" id="UP000481153">
    <property type="component" value="Unassembled WGS sequence"/>
</dbReference>
<protein>
    <submittedName>
        <fullName evidence="2">Uncharacterized protein</fullName>
    </submittedName>
</protein>
<comment type="caution">
    <text evidence="2">The sequence shown here is derived from an EMBL/GenBank/DDBJ whole genome shotgun (WGS) entry which is preliminary data.</text>
</comment>
<name>A0A6G0XIF9_9STRA</name>
<organism evidence="2 3">
    <name type="scientific">Aphanomyces euteiches</name>
    <dbReference type="NCBI Taxonomy" id="100861"/>
    <lineage>
        <taxon>Eukaryota</taxon>
        <taxon>Sar</taxon>
        <taxon>Stramenopiles</taxon>
        <taxon>Oomycota</taxon>
        <taxon>Saprolegniomycetes</taxon>
        <taxon>Saprolegniales</taxon>
        <taxon>Verrucalvaceae</taxon>
        <taxon>Aphanomyces</taxon>
    </lineage>
</organism>